<dbReference type="AlphaFoldDB" id="A0A6A4X3L4"/>
<organism evidence="3 4">
    <name type="scientific">Amphibalanus amphitrite</name>
    <name type="common">Striped barnacle</name>
    <name type="synonym">Balanus amphitrite</name>
    <dbReference type="NCBI Taxonomy" id="1232801"/>
    <lineage>
        <taxon>Eukaryota</taxon>
        <taxon>Metazoa</taxon>
        <taxon>Ecdysozoa</taxon>
        <taxon>Arthropoda</taxon>
        <taxon>Crustacea</taxon>
        <taxon>Multicrustacea</taxon>
        <taxon>Cirripedia</taxon>
        <taxon>Thoracica</taxon>
        <taxon>Thoracicalcarea</taxon>
        <taxon>Balanomorpha</taxon>
        <taxon>Balanoidea</taxon>
        <taxon>Balanidae</taxon>
        <taxon>Amphibalaninae</taxon>
        <taxon>Amphibalanus</taxon>
    </lineage>
</organism>
<name>A0A6A4X3L4_AMPAM</name>
<evidence type="ECO:0000256" key="2">
    <source>
        <dbReference type="SAM" id="Phobius"/>
    </source>
</evidence>
<reference evidence="3 4" key="1">
    <citation type="submission" date="2019-07" db="EMBL/GenBank/DDBJ databases">
        <title>Draft genome assembly of a fouling barnacle, Amphibalanus amphitrite (Darwin, 1854): The first reference genome for Thecostraca.</title>
        <authorList>
            <person name="Kim W."/>
        </authorList>
    </citation>
    <scope>NUCLEOTIDE SEQUENCE [LARGE SCALE GENOMIC DNA]</scope>
    <source>
        <strain evidence="3">SNU_AA5</strain>
        <tissue evidence="3">Soma without cirri and trophi</tissue>
    </source>
</reference>
<dbReference type="Proteomes" id="UP000440578">
    <property type="component" value="Unassembled WGS sequence"/>
</dbReference>
<keyword evidence="2" id="KW-0472">Membrane</keyword>
<accession>A0A6A4X3L4</accession>
<protein>
    <submittedName>
        <fullName evidence="3">Uncharacterized protein</fullName>
    </submittedName>
</protein>
<evidence type="ECO:0000313" key="4">
    <source>
        <dbReference type="Proteomes" id="UP000440578"/>
    </source>
</evidence>
<evidence type="ECO:0000313" key="3">
    <source>
        <dbReference type="EMBL" id="KAF0312089.1"/>
    </source>
</evidence>
<proteinExistence type="predicted"/>
<comment type="caution">
    <text evidence="3">The sequence shown here is derived from an EMBL/GenBank/DDBJ whole genome shotgun (WGS) entry which is preliminary data.</text>
</comment>
<sequence length="191" mass="19502">MLKPSVNRWPTAIFFFIMGVAQVNASTIILLNRGRPNDVKKGARRSIIYAMGQQLVRPRLLERAARPVGLNSSALTALACVAREAALSEDSSGSGGVPSGSGGVPSGSGGVHSGSGGVPSGSGSVHSTVACRAAPAACTVACRAAPAACTVACRAAPAACTVATAAAIQLPREAISRRRHHEDAVRYAWMR</sequence>
<feature type="compositionally biased region" description="Gly residues" evidence="1">
    <location>
        <begin position="93"/>
        <end position="120"/>
    </location>
</feature>
<dbReference type="OrthoDB" id="6380083at2759"/>
<evidence type="ECO:0000256" key="1">
    <source>
        <dbReference type="SAM" id="MobiDB-lite"/>
    </source>
</evidence>
<keyword evidence="2" id="KW-0812">Transmembrane</keyword>
<keyword evidence="2" id="KW-1133">Transmembrane helix</keyword>
<feature type="region of interest" description="Disordered" evidence="1">
    <location>
        <begin position="89"/>
        <end position="120"/>
    </location>
</feature>
<feature type="transmembrane region" description="Helical" evidence="2">
    <location>
        <begin position="12"/>
        <end position="31"/>
    </location>
</feature>
<gene>
    <name evidence="3" type="ORF">FJT64_001805</name>
</gene>
<dbReference type="EMBL" id="VIIS01000192">
    <property type="protein sequence ID" value="KAF0312089.1"/>
    <property type="molecule type" value="Genomic_DNA"/>
</dbReference>
<keyword evidence="4" id="KW-1185">Reference proteome</keyword>